<dbReference type="InterPro" id="IPR000182">
    <property type="entry name" value="GNAT_dom"/>
</dbReference>
<dbReference type="InterPro" id="IPR016181">
    <property type="entry name" value="Acyl_CoA_acyltransferase"/>
</dbReference>
<evidence type="ECO:0000313" key="2">
    <source>
        <dbReference type="EMBL" id="EPR10038.1"/>
    </source>
</evidence>
<dbReference type="InterPro" id="IPR051531">
    <property type="entry name" value="N-acetyltransferase"/>
</dbReference>
<dbReference type="SUPFAM" id="SSF55729">
    <property type="entry name" value="Acyl-CoA N-acyltransferases (Nat)"/>
    <property type="match status" value="1"/>
</dbReference>
<dbReference type="EMBL" id="ATAY01000076">
    <property type="protein sequence ID" value="EPR10038.1"/>
    <property type="molecule type" value="Genomic_DNA"/>
</dbReference>
<accession>U4R085</accession>
<dbReference type="STRING" id="1330534.L323_15160"/>
<dbReference type="AlphaFoldDB" id="U4R085"/>
<dbReference type="Proteomes" id="UP000016860">
    <property type="component" value="Unassembled WGS sequence"/>
</dbReference>
<dbReference type="OrthoDB" id="9785602at2"/>
<dbReference type="GO" id="GO:0016747">
    <property type="term" value="F:acyltransferase activity, transferring groups other than amino-acyl groups"/>
    <property type="evidence" value="ECO:0007669"/>
    <property type="project" value="InterPro"/>
</dbReference>
<evidence type="ECO:0000259" key="1">
    <source>
        <dbReference type="PROSITE" id="PS51186"/>
    </source>
</evidence>
<reference evidence="2 3" key="1">
    <citation type="journal article" date="2013" name="Genome Announc.">
        <title>Draft Genome Sequence of the Cellulolytic Bacterium Clostridium papyrosolvens C7 (ATCC 700395).</title>
        <authorList>
            <person name="Zepeda V."/>
            <person name="Dassa B."/>
            <person name="Borovok I."/>
            <person name="Lamed R."/>
            <person name="Bayer E.A."/>
            <person name="Cate J.H."/>
        </authorList>
    </citation>
    <scope>NUCLEOTIDE SEQUENCE [LARGE SCALE GENOMIC DNA]</scope>
    <source>
        <strain evidence="2 3">C7</strain>
    </source>
</reference>
<comment type="caution">
    <text evidence="2">The sequence shown here is derived from an EMBL/GenBank/DDBJ whole genome shotgun (WGS) entry which is preliminary data.</text>
</comment>
<feature type="domain" description="N-acetyltransferase" evidence="1">
    <location>
        <begin position="9"/>
        <end position="170"/>
    </location>
</feature>
<dbReference type="PANTHER" id="PTHR43792">
    <property type="entry name" value="GNAT FAMILY, PUTATIVE (AFU_ORTHOLOGUE AFUA_3G00765)-RELATED-RELATED"/>
    <property type="match status" value="1"/>
</dbReference>
<evidence type="ECO:0000313" key="3">
    <source>
        <dbReference type="Proteomes" id="UP000016860"/>
    </source>
</evidence>
<sequence>MNIFETERLIIKEYSINDVSELNEILSSPITMSFWPSPFSLQQTEDWVYNNIGRYKKLGFGRWAVVLKDNGTLIGDCGIMLSEIDGKQENDLGYIINYPYWRKGFAIEVVNACKEYAFMNLKINRLCANMPFNHEGSRKVAEKIGMKKEKEFYNSRNRDILTYLYSISKND</sequence>
<dbReference type="PANTHER" id="PTHR43792:SF1">
    <property type="entry name" value="N-ACETYLTRANSFERASE DOMAIN-CONTAINING PROTEIN"/>
    <property type="match status" value="1"/>
</dbReference>
<dbReference type="Pfam" id="PF13302">
    <property type="entry name" value="Acetyltransf_3"/>
    <property type="match status" value="1"/>
</dbReference>
<proteinExistence type="predicted"/>
<organism evidence="2 3">
    <name type="scientific">Ruminiclostridium papyrosolvens C7</name>
    <dbReference type="NCBI Taxonomy" id="1330534"/>
    <lineage>
        <taxon>Bacteria</taxon>
        <taxon>Bacillati</taxon>
        <taxon>Bacillota</taxon>
        <taxon>Clostridia</taxon>
        <taxon>Eubacteriales</taxon>
        <taxon>Oscillospiraceae</taxon>
        <taxon>Ruminiclostridium</taxon>
    </lineage>
</organism>
<dbReference type="RefSeq" id="WP_020816468.1">
    <property type="nucleotide sequence ID" value="NZ_ATAY01000076.1"/>
</dbReference>
<name>U4R085_9FIRM</name>
<gene>
    <name evidence="2" type="ORF">L323_15160</name>
</gene>
<dbReference type="Gene3D" id="3.40.630.30">
    <property type="match status" value="1"/>
</dbReference>
<dbReference type="PROSITE" id="PS51186">
    <property type="entry name" value="GNAT"/>
    <property type="match status" value="1"/>
</dbReference>
<protein>
    <recommendedName>
        <fullName evidence="1">N-acetyltransferase domain-containing protein</fullName>
    </recommendedName>
</protein>
<dbReference type="PATRIC" id="fig|1330534.3.peg.3004"/>